<feature type="transmembrane region" description="Helical" evidence="6">
    <location>
        <begin position="39"/>
        <end position="59"/>
    </location>
</feature>
<dbReference type="GO" id="GO:0033013">
    <property type="term" value="P:tetrapyrrole metabolic process"/>
    <property type="evidence" value="ECO:0007669"/>
    <property type="project" value="UniProtKB-ARBA"/>
</dbReference>
<evidence type="ECO:0000256" key="5">
    <source>
        <dbReference type="ARBA" id="ARBA00023136"/>
    </source>
</evidence>
<evidence type="ECO:0000313" key="7">
    <source>
        <dbReference type="EMBL" id="PIT95027.1"/>
    </source>
</evidence>
<dbReference type="Gene3D" id="1.20.1260.100">
    <property type="entry name" value="TspO/MBR protein"/>
    <property type="match status" value="1"/>
</dbReference>
<sequence>MFRPLFPGSFIGLVWTVIFVLSTISALLFYNKPDKSSSFMVIALLFFNNAFLNILWSSLFFGKHLIGLALIEIIILNLVNLIMIIMLWKKHLISALLLLPYFIWVCVATYLNYSFWLLN</sequence>
<name>A0A2M6WQE7_9BACT</name>
<dbReference type="Proteomes" id="UP000228900">
    <property type="component" value="Unassembled WGS sequence"/>
</dbReference>
<evidence type="ECO:0000256" key="2">
    <source>
        <dbReference type="ARBA" id="ARBA00007524"/>
    </source>
</evidence>
<gene>
    <name evidence="7" type="ORF">COT98_01335</name>
</gene>
<feature type="transmembrane region" description="Helical" evidence="6">
    <location>
        <begin position="65"/>
        <end position="88"/>
    </location>
</feature>
<dbReference type="PANTHER" id="PTHR10057">
    <property type="entry name" value="PERIPHERAL-TYPE BENZODIAZEPINE RECEPTOR"/>
    <property type="match status" value="1"/>
</dbReference>
<keyword evidence="3 6" id="KW-0812">Transmembrane</keyword>
<dbReference type="InterPro" id="IPR004307">
    <property type="entry name" value="TspO_MBR"/>
</dbReference>
<protein>
    <recommendedName>
        <fullName evidence="9">TspO protein</fullName>
    </recommendedName>
</protein>
<dbReference type="PIRSF" id="PIRSF005859">
    <property type="entry name" value="PBR"/>
    <property type="match status" value="1"/>
</dbReference>
<dbReference type="CDD" id="cd15904">
    <property type="entry name" value="TSPO_MBR"/>
    <property type="match status" value="1"/>
</dbReference>
<dbReference type="Pfam" id="PF03073">
    <property type="entry name" value="TspO_MBR"/>
    <property type="match status" value="1"/>
</dbReference>
<reference evidence="8" key="1">
    <citation type="submission" date="2017-09" db="EMBL/GenBank/DDBJ databases">
        <title>Depth-based differentiation of microbial function through sediment-hosted aquifers and enrichment of novel symbionts in the deep terrestrial subsurface.</title>
        <authorList>
            <person name="Probst A.J."/>
            <person name="Ladd B."/>
            <person name="Jarett J.K."/>
            <person name="Geller-Mcgrath D.E."/>
            <person name="Sieber C.M.K."/>
            <person name="Emerson J.B."/>
            <person name="Anantharaman K."/>
            <person name="Thomas B.C."/>
            <person name="Malmstrom R."/>
            <person name="Stieglmeier M."/>
            <person name="Klingl A."/>
            <person name="Woyke T."/>
            <person name="Ryan C.M."/>
            <person name="Banfield J.F."/>
        </authorList>
    </citation>
    <scope>NUCLEOTIDE SEQUENCE [LARGE SCALE GENOMIC DNA]</scope>
</reference>
<evidence type="ECO:0008006" key="9">
    <source>
        <dbReference type="Google" id="ProtNLM"/>
    </source>
</evidence>
<evidence type="ECO:0000256" key="1">
    <source>
        <dbReference type="ARBA" id="ARBA00004141"/>
    </source>
</evidence>
<evidence type="ECO:0000256" key="3">
    <source>
        <dbReference type="ARBA" id="ARBA00022692"/>
    </source>
</evidence>
<evidence type="ECO:0000313" key="8">
    <source>
        <dbReference type="Proteomes" id="UP000228900"/>
    </source>
</evidence>
<accession>A0A2M6WQE7</accession>
<evidence type="ECO:0000256" key="6">
    <source>
        <dbReference type="SAM" id="Phobius"/>
    </source>
</evidence>
<feature type="transmembrane region" description="Helical" evidence="6">
    <location>
        <begin position="6"/>
        <end position="30"/>
    </location>
</feature>
<keyword evidence="5 6" id="KW-0472">Membrane</keyword>
<dbReference type="InterPro" id="IPR038330">
    <property type="entry name" value="TspO/MBR-related_sf"/>
</dbReference>
<dbReference type="PANTHER" id="PTHR10057:SF0">
    <property type="entry name" value="TRANSLOCATOR PROTEIN"/>
    <property type="match status" value="1"/>
</dbReference>
<organism evidence="7 8">
    <name type="scientific">Candidatus Falkowbacteria bacterium CG10_big_fil_rev_8_21_14_0_10_39_9</name>
    <dbReference type="NCBI Taxonomy" id="1974566"/>
    <lineage>
        <taxon>Bacteria</taxon>
        <taxon>Candidatus Falkowiibacteriota</taxon>
    </lineage>
</organism>
<dbReference type="AlphaFoldDB" id="A0A2M6WQE7"/>
<evidence type="ECO:0000256" key="4">
    <source>
        <dbReference type="ARBA" id="ARBA00022989"/>
    </source>
</evidence>
<dbReference type="GO" id="GO:0016020">
    <property type="term" value="C:membrane"/>
    <property type="evidence" value="ECO:0007669"/>
    <property type="project" value="UniProtKB-SubCell"/>
</dbReference>
<comment type="similarity">
    <text evidence="2">Belongs to the TspO/BZRP family.</text>
</comment>
<keyword evidence="4 6" id="KW-1133">Transmembrane helix</keyword>
<dbReference type="EMBL" id="PFAQ01000021">
    <property type="protein sequence ID" value="PIT95027.1"/>
    <property type="molecule type" value="Genomic_DNA"/>
</dbReference>
<comment type="subcellular location">
    <subcellularLocation>
        <location evidence="1">Membrane</location>
        <topology evidence="1">Multi-pass membrane protein</topology>
    </subcellularLocation>
</comment>
<feature type="transmembrane region" description="Helical" evidence="6">
    <location>
        <begin position="95"/>
        <end position="116"/>
    </location>
</feature>
<proteinExistence type="inferred from homology"/>
<comment type="caution">
    <text evidence="7">The sequence shown here is derived from an EMBL/GenBank/DDBJ whole genome shotgun (WGS) entry which is preliminary data.</text>
</comment>